<comment type="caution">
    <text evidence="1">The sequence shown here is derived from an EMBL/GenBank/DDBJ whole genome shotgun (WGS) entry which is preliminary data.</text>
</comment>
<gene>
    <name evidence="1" type="ORF">R1flu_027401</name>
</gene>
<dbReference type="Proteomes" id="UP001605036">
    <property type="component" value="Unassembled WGS sequence"/>
</dbReference>
<reference evidence="1 2" key="1">
    <citation type="submission" date="2024-09" db="EMBL/GenBank/DDBJ databases">
        <title>Chromosome-scale assembly of Riccia fluitans.</title>
        <authorList>
            <person name="Paukszto L."/>
            <person name="Sawicki J."/>
            <person name="Karawczyk K."/>
            <person name="Piernik-Szablinska J."/>
            <person name="Szczecinska M."/>
            <person name="Mazdziarz M."/>
        </authorList>
    </citation>
    <scope>NUCLEOTIDE SEQUENCE [LARGE SCALE GENOMIC DNA]</scope>
    <source>
        <strain evidence="1">Rf_01</strain>
        <tissue evidence="1">Aerial parts of the thallus</tissue>
    </source>
</reference>
<sequence length="103" mass="11649">MLTHASQLASLAFGNLTLTRFPILNKRQSLQRSIHHSAQHSQSARPLVLRCCCCCRCYDGRDGLWLQQRAFMGGDSELTGAAVEERHLQLRLSELVIAAHEYR</sequence>
<organism evidence="1 2">
    <name type="scientific">Riccia fluitans</name>
    <dbReference type="NCBI Taxonomy" id="41844"/>
    <lineage>
        <taxon>Eukaryota</taxon>
        <taxon>Viridiplantae</taxon>
        <taxon>Streptophyta</taxon>
        <taxon>Embryophyta</taxon>
        <taxon>Marchantiophyta</taxon>
        <taxon>Marchantiopsida</taxon>
        <taxon>Marchantiidae</taxon>
        <taxon>Marchantiales</taxon>
        <taxon>Ricciaceae</taxon>
        <taxon>Riccia</taxon>
    </lineage>
</organism>
<proteinExistence type="predicted"/>
<dbReference type="EMBL" id="JBHFFA010000008">
    <property type="protein sequence ID" value="KAL2608828.1"/>
    <property type="molecule type" value="Genomic_DNA"/>
</dbReference>
<dbReference type="AlphaFoldDB" id="A0ABD1XIP2"/>
<evidence type="ECO:0000313" key="2">
    <source>
        <dbReference type="Proteomes" id="UP001605036"/>
    </source>
</evidence>
<accession>A0ABD1XIP2</accession>
<keyword evidence="2" id="KW-1185">Reference proteome</keyword>
<protein>
    <submittedName>
        <fullName evidence="1">Uncharacterized protein</fullName>
    </submittedName>
</protein>
<name>A0ABD1XIP2_9MARC</name>
<evidence type="ECO:0000313" key="1">
    <source>
        <dbReference type="EMBL" id="KAL2608828.1"/>
    </source>
</evidence>